<sequence length="57" mass="6415">MTLTHPTNAAHDIVDRAPAHEEHWVDPVTGAHGYPGRAHPRVRHRDGWHPHAGRVHP</sequence>
<evidence type="ECO:0000313" key="2">
    <source>
        <dbReference type="Proteomes" id="UP001059663"/>
    </source>
</evidence>
<dbReference type="Proteomes" id="UP001059663">
    <property type="component" value="Chromosome"/>
</dbReference>
<evidence type="ECO:0000313" key="1">
    <source>
        <dbReference type="EMBL" id="UUZ44618.1"/>
    </source>
</evidence>
<accession>A0AC61U3S4</accession>
<organism evidence="1 2">
    <name type="scientific">Janibacter limosus</name>
    <dbReference type="NCBI Taxonomy" id="53458"/>
    <lineage>
        <taxon>Bacteria</taxon>
        <taxon>Bacillati</taxon>
        <taxon>Actinomycetota</taxon>
        <taxon>Actinomycetes</taxon>
        <taxon>Micrococcales</taxon>
        <taxon>Intrasporangiaceae</taxon>
        <taxon>Janibacter</taxon>
    </lineage>
</organism>
<proteinExistence type="predicted"/>
<name>A0AC61U3S4_9MICO</name>
<gene>
    <name evidence="1" type="ORF">LP422_20100</name>
</gene>
<reference evidence="1" key="1">
    <citation type="submission" date="2021-11" db="EMBL/GenBank/DDBJ databases">
        <title>Study of the species diversity of bacterial strains isolated from a unique natural object - Shulgan-Tash cave (Bashkiria).</title>
        <authorList>
            <person name="Sazanova A.L."/>
            <person name="Chirak E.R."/>
            <person name="Safronova V.I."/>
        </authorList>
    </citation>
    <scope>NUCLEOTIDE SEQUENCE</scope>
    <source>
        <strain evidence="1">P1</strain>
    </source>
</reference>
<dbReference type="EMBL" id="CP087977">
    <property type="protein sequence ID" value="UUZ44618.1"/>
    <property type="molecule type" value="Genomic_DNA"/>
</dbReference>
<protein>
    <submittedName>
        <fullName evidence="1">Uncharacterized protein</fullName>
    </submittedName>
</protein>